<proteinExistence type="predicted"/>
<evidence type="ECO:0000256" key="2">
    <source>
        <dbReference type="SAM" id="SignalP"/>
    </source>
</evidence>
<feature type="signal peptide" evidence="2">
    <location>
        <begin position="1"/>
        <end position="40"/>
    </location>
</feature>
<gene>
    <name evidence="3" type="ORF">HNR67_002545</name>
</gene>
<evidence type="ECO:0000313" key="3">
    <source>
        <dbReference type="EMBL" id="MBB4676427.1"/>
    </source>
</evidence>
<accession>A0A7W7C8K4</accession>
<feature type="chain" id="PRO_5031201352" evidence="2">
    <location>
        <begin position="41"/>
        <end position="404"/>
    </location>
</feature>
<name>A0A7W7C8K4_9PSEU</name>
<organism evidence="3 4">
    <name type="scientific">Crossiella cryophila</name>
    <dbReference type="NCBI Taxonomy" id="43355"/>
    <lineage>
        <taxon>Bacteria</taxon>
        <taxon>Bacillati</taxon>
        <taxon>Actinomycetota</taxon>
        <taxon>Actinomycetes</taxon>
        <taxon>Pseudonocardiales</taxon>
        <taxon>Pseudonocardiaceae</taxon>
        <taxon>Crossiella</taxon>
    </lineage>
</organism>
<feature type="compositionally biased region" description="Low complexity" evidence="1">
    <location>
        <begin position="317"/>
        <end position="328"/>
    </location>
</feature>
<sequence length="404" mass="41111">MSVRPPCPGTRPVISHAATGVAVLATATALLLATPGAALADPVDEHTGPLAHALVLAGQGTALTPSPALSKLLRSPLNPGDTIEAGDRLSLPDPQTEGRFRLGAGTAAAHKDTPPPGVPAGQARYRAEATLRANNAPTAKITGDLGVSTTDHGQLVYLQNAVTEASCATPTTLTSNTTADGLWLRYADGQLRKVNLPTGAEPLTSTNVPTGRTTDAGEIVSDITIRRVTKLADLVTQTALASRGVEAVAGWRVDVLDYRAPDGKTPANGNGAPGETSPAPGETSPADGKGPVLADNTFVLGAALCTTAKDFTPKPDPTATTTSTPTVPVKIPAGPQTNPADHPGQHPQAIPGTTTSTGPDTLPLALLGLALLATTGAAVILRRRAVPALARRQRATSVRRGHED</sequence>
<dbReference type="RefSeq" id="WP_185002254.1">
    <property type="nucleotide sequence ID" value="NZ_BAAAUI010000095.1"/>
</dbReference>
<dbReference type="AlphaFoldDB" id="A0A7W7C8K4"/>
<feature type="region of interest" description="Disordered" evidence="1">
    <location>
        <begin position="262"/>
        <end position="293"/>
    </location>
</feature>
<evidence type="ECO:0000256" key="1">
    <source>
        <dbReference type="SAM" id="MobiDB-lite"/>
    </source>
</evidence>
<dbReference type="Proteomes" id="UP000533598">
    <property type="component" value="Unassembled WGS sequence"/>
</dbReference>
<reference evidence="3 4" key="1">
    <citation type="submission" date="2020-08" db="EMBL/GenBank/DDBJ databases">
        <title>Sequencing the genomes of 1000 actinobacteria strains.</title>
        <authorList>
            <person name="Klenk H.-P."/>
        </authorList>
    </citation>
    <scope>NUCLEOTIDE SEQUENCE [LARGE SCALE GENOMIC DNA]</scope>
    <source>
        <strain evidence="3 4">DSM 44230</strain>
    </source>
</reference>
<comment type="caution">
    <text evidence="3">The sequence shown here is derived from an EMBL/GenBank/DDBJ whole genome shotgun (WGS) entry which is preliminary data.</text>
</comment>
<keyword evidence="4" id="KW-1185">Reference proteome</keyword>
<dbReference type="EMBL" id="JACHMH010000001">
    <property type="protein sequence ID" value="MBB4676427.1"/>
    <property type="molecule type" value="Genomic_DNA"/>
</dbReference>
<protein>
    <submittedName>
        <fullName evidence="3">Uncharacterized protein</fullName>
    </submittedName>
</protein>
<evidence type="ECO:0000313" key="4">
    <source>
        <dbReference type="Proteomes" id="UP000533598"/>
    </source>
</evidence>
<feature type="region of interest" description="Disordered" evidence="1">
    <location>
        <begin position="309"/>
        <end position="357"/>
    </location>
</feature>
<keyword evidence="2" id="KW-0732">Signal</keyword>